<dbReference type="CDD" id="cd15482">
    <property type="entry name" value="Sialidase_non-viral"/>
    <property type="match status" value="1"/>
</dbReference>
<reference evidence="2 3" key="1">
    <citation type="submission" date="2016-04" db="EMBL/GenBank/DDBJ databases">
        <authorList>
            <consortium name="Pathogen Informatics"/>
        </authorList>
    </citation>
    <scope>NUCLEOTIDE SEQUENCE [LARGE SCALE GENOMIC DNA]</scope>
    <source>
        <strain evidence="2 3">H044680328</strain>
    </source>
</reference>
<protein>
    <submittedName>
        <fullName evidence="2">Uncharacterized protein</fullName>
    </submittedName>
</protein>
<evidence type="ECO:0000313" key="2">
    <source>
        <dbReference type="EMBL" id="SAI72251.1"/>
    </source>
</evidence>
<dbReference type="SUPFAM" id="SSF50939">
    <property type="entry name" value="Sialidases"/>
    <property type="match status" value="1"/>
</dbReference>
<keyword evidence="3" id="KW-1185">Reference proteome</keyword>
<name>A0A157NWL3_9BORD</name>
<dbReference type="EMBL" id="LT546645">
    <property type="protein sequence ID" value="SAI66163.1"/>
    <property type="molecule type" value="Genomic_DNA"/>
</dbReference>
<dbReference type="EMBL" id="LT546645">
    <property type="protein sequence ID" value="SAI72251.1"/>
    <property type="molecule type" value="Genomic_DNA"/>
</dbReference>
<evidence type="ECO:0000313" key="3">
    <source>
        <dbReference type="Proteomes" id="UP000076825"/>
    </source>
</evidence>
<dbReference type="KEGG" id="btrm:SAMEA390648700126"/>
<dbReference type="GeneID" id="56591529"/>
<gene>
    <name evidence="1" type="ORF">SAMEA3906487_00126</name>
    <name evidence="2" type="ORF">SAMEA3906487_03115</name>
</gene>
<dbReference type="KEGG" id="btrm:SAMEA390648703115"/>
<dbReference type="PATRIC" id="fig|123899.6.peg.115"/>
<accession>A0A157NWL3</accession>
<proteinExistence type="predicted"/>
<dbReference type="InterPro" id="IPR036278">
    <property type="entry name" value="Sialidase_sf"/>
</dbReference>
<dbReference type="STRING" id="123899.SAMEA3906487_00126"/>
<dbReference type="RefSeq" id="WP_063491367.1">
    <property type="nucleotide sequence ID" value="NZ_CP016340.1"/>
</dbReference>
<evidence type="ECO:0000313" key="1">
    <source>
        <dbReference type="EMBL" id="SAI66163.1"/>
    </source>
</evidence>
<organism evidence="2 3">
    <name type="scientific">Bordetella trematum</name>
    <dbReference type="NCBI Taxonomy" id="123899"/>
    <lineage>
        <taxon>Bacteria</taxon>
        <taxon>Pseudomonadati</taxon>
        <taxon>Pseudomonadota</taxon>
        <taxon>Betaproteobacteria</taxon>
        <taxon>Burkholderiales</taxon>
        <taxon>Alcaligenaceae</taxon>
        <taxon>Bordetella</taxon>
    </lineage>
</organism>
<dbReference type="Gene3D" id="2.120.10.10">
    <property type="match status" value="1"/>
</dbReference>
<dbReference type="Proteomes" id="UP000076825">
    <property type="component" value="Chromosome 1"/>
</dbReference>
<dbReference type="AlphaFoldDB" id="A0A157NWL3"/>
<sequence>MPVVIGIKREFEYTGNDLRGRPCLFPREVRNHVMAQALNFRTKLIDSRADRYLAFPQAQLLKGSIVGIYSDGVGHADSDRQVMFRSDDYGESFRTTPFAVKNPQGGGYLYDFSLIEDLVSAGESVALKVFTITNDGGTLRPTVVSQIQAEGLTYSTWGRVTRGSDGKYYRTAYASLSPAQQQPAVFESSDMITWIFKSVIMSLPGRLLNECAIVETSPGSWLALCREDSGANNPIYWARSTSNMGISGWSAAQAYPTNLVQGRQPDLIKLSDGSLLLATGDRSGTSGYGGSAGDQVTSFSTTGITVFRTTDMSGATWGYRTRIAPIYSTDGGQPSPVEISPGRVFMPFYARRSTKALPAIGSATFDTAPL</sequence>